<protein>
    <submittedName>
        <fullName evidence="5">SDR family NAD(P)-dependent oxidoreductase</fullName>
    </submittedName>
</protein>
<evidence type="ECO:0000313" key="5">
    <source>
        <dbReference type="EMBL" id="MCH6164646.1"/>
    </source>
</evidence>
<accession>A0ABS9T8M3</accession>
<feature type="region of interest" description="Disordered" evidence="4">
    <location>
        <begin position="242"/>
        <end position="276"/>
    </location>
</feature>
<comment type="similarity">
    <text evidence="1 3">Belongs to the short-chain dehydrogenases/reductases (SDR) family.</text>
</comment>
<dbReference type="CDD" id="cd05233">
    <property type="entry name" value="SDR_c"/>
    <property type="match status" value="1"/>
</dbReference>
<dbReference type="InterPro" id="IPR036291">
    <property type="entry name" value="NAD(P)-bd_dom_sf"/>
</dbReference>
<dbReference type="PANTHER" id="PTHR44196:SF2">
    <property type="entry name" value="SHORT-CHAIN DEHYDROGENASE-RELATED"/>
    <property type="match status" value="1"/>
</dbReference>
<keyword evidence="6" id="KW-1185">Reference proteome</keyword>
<evidence type="ECO:0000256" key="4">
    <source>
        <dbReference type="SAM" id="MobiDB-lite"/>
    </source>
</evidence>
<keyword evidence="2" id="KW-0560">Oxidoreductase</keyword>
<dbReference type="PRINTS" id="PR00080">
    <property type="entry name" value="SDRFAMILY"/>
</dbReference>
<dbReference type="Pfam" id="PF00106">
    <property type="entry name" value="adh_short"/>
    <property type="match status" value="1"/>
</dbReference>
<gene>
    <name evidence="5" type="ORF">MMF94_03025</name>
</gene>
<evidence type="ECO:0000313" key="6">
    <source>
        <dbReference type="Proteomes" id="UP001299970"/>
    </source>
</evidence>
<sequence length="276" mass="29059">MPTALVTGASRGLGAVFADRLARRGIDLVLVARDRDGLERTAATVRGHGAVAEVLVADLADPDARASVELRLSDADRPVDMLVNNAGFEVSDEFVNSELRDLQTQIDTNITAVMSLTHSALPGMIARGSGSVINVASFAGYLPSPGSSYASTKAWVLAFTDTMAASLAGSGVGMIALCPGRMLTGKHKAPDSPSPLWLEPAAVVEQCLRDLERGRTLCTPGWIYRTVVGTLEMPRRSLRAAAKLAGRGRTQGRRPKAGTQHDTQSLTRSPSLNGAA</sequence>
<dbReference type="PANTHER" id="PTHR44196">
    <property type="entry name" value="DEHYDROGENASE/REDUCTASE SDR FAMILY MEMBER 7B"/>
    <property type="match status" value="1"/>
</dbReference>
<comment type="caution">
    <text evidence="5">The sequence shown here is derived from an EMBL/GenBank/DDBJ whole genome shotgun (WGS) entry which is preliminary data.</text>
</comment>
<evidence type="ECO:0000256" key="1">
    <source>
        <dbReference type="ARBA" id="ARBA00006484"/>
    </source>
</evidence>
<dbReference type="InterPro" id="IPR002347">
    <property type="entry name" value="SDR_fam"/>
</dbReference>
<evidence type="ECO:0000256" key="2">
    <source>
        <dbReference type="ARBA" id="ARBA00023002"/>
    </source>
</evidence>
<evidence type="ECO:0000256" key="3">
    <source>
        <dbReference type="RuleBase" id="RU000363"/>
    </source>
</evidence>
<dbReference type="SUPFAM" id="SSF51735">
    <property type="entry name" value="NAD(P)-binding Rossmann-fold domains"/>
    <property type="match status" value="1"/>
</dbReference>
<dbReference type="EMBL" id="JAKXMK010000003">
    <property type="protein sequence ID" value="MCH6164646.1"/>
    <property type="molecule type" value="Genomic_DNA"/>
</dbReference>
<dbReference type="PRINTS" id="PR00081">
    <property type="entry name" value="GDHRDH"/>
</dbReference>
<reference evidence="5 6" key="1">
    <citation type="submission" date="2022-03" db="EMBL/GenBank/DDBJ databases">
        <title>Pseudonocardia alaer sp. nov., a novel actinomycete isolated from reed forest soil.</title>
        <authorList>
            <person name="Wang L."/>
        </authorList>
    </citation>
    <scope>NUCLEOTIDE SEQUENCE [LARGE SCALE GENOMIC DNA]</scope>
    <source>
        <strain evidence="5 6">Y-16303</strain>
    </source>
</reference>
<name>A0ABS9T8M3_9PSEU</name>
<dbReference type="PIRSF" id="PIRSF000126">
    <property type="entry name" value="11-beta-HSD1"/>
    <property type="match status" value="1"/>
</dbReference>
<dbReference type="RefSeq" id="WP_241034682.1">
    <property type="nucleotide sequence ID" value="NZ_BAAAJF010000009.1"/>
</dbReference>
<feature type="compositionally biased region" description="Polar residues" evidence="4">
    <location>
        <begin position="260"/>
        <end position="276"/>
    </location>
</feature>
<proteinExistence type="inferred from homology"/>
<dbReference type="Gene3D" id="3.40.50.720">
    <property type="entry name" value="NAD(P)-binding Rossmann-like Domain"/>
    <property type="match status" value="1"/>
</dbReference>
<organism evidence="5 6">
    <name type="scientific">Pseudonocardia alaniniphila</name>
    <dbReference type="NCBI Taxonomy" id="75291"/>
    <lineage>
        <taxon>Bacteria</taxon>
        <taxon>Bacillati</taxon>
        <taxon>Actinomycetota</taxon>
        <taxon>Actinomycetes</taxon>
        <taxon>Pseudonocardiales</taxon>
        <taxon>Pseudonocardiaceae</taxon>
        <taxon>Pseudonocardia</taxon>
    </lineage>
</organism>
<dbReference type="Proteomes" id="UP001299970">
    <property type="component" value="Unassembled WGS sequence"/>
</dbReference>